<dbReference type="InterPro" id="IPR036855">
    <property type="entry name" value="Znf_CCCH_sf"/>
</dbReference>
<feature type="zinc finger region" description="C3H1-type" evidence="6">
    <location>
        <begin position="18"/>
        <end position="42"/>
    </location>
</feature>
<dbReference type="GO" id="GO:0045892">
    <property type="term" value="P:negative regulation of DNA-templated transcription"/>
    <property type="evidence" value="ECO:0007669"/>
    <property type="project" value="InterPro"/>
</dbReference>
<proteinExistence type="predicted"/>
<feature type="domain" description="C3H1-type" evidence="8">
    <location>
        <begin position="18"/>
        <end position="42"/>
    </location>
</feature>
<keyword evidence="3" id="KW-0677">Repeat</keyword>
<dbReference type="PROSITE" id="PS50103">
    <property type="entry name" value="ZF_C3H1"/>
    <property type="match status" value="2"/>
</dbReference>
<evidence type="ECO:0000313" key="9">
    <source>
        <dbReference type="EMBL" id="CAF1520520.1"/>
    </source>
</evidence>
<dbReference type="Pfam" id="PF14608">
    <property type="entry name" value="zf-CCCH_2"/>
    <property type="match status" value="1"/>
</dbReference>
<evidence type="ECO:0000256" key="4">
    <source>
        <dbReference type="ARBA" id="ARBA00022771"/>
    </source>
</evidence>
<evidence type="ECO:0000256" key="1">
    <source>
        <dbReference type="ARBA" id="ARBA00022553"/>
    </source>
</evidence>
<gene>
    <name evidence="9" type="ORF">IZO911_LOCUS45840</name>
</gene>
<organism evidence="9 10">
    <name type="scientific">Adineta steineri</name>
    <dbReference type="NCBI Taxonomy" id="433720"/>
    <lineage>
        <taxon>Eukaryota</taxon>
        <taxon>Metazoa</taxon>
        <taxon>Spiralia</taxon>
        <taxon>Gnathifera</taxon>
        <taxon>Rotifera</taxon>
        <taxon>Eurotatoria</taxon>
        <taxon>Bdelloidea</taxon>
        <taxon>Adinetida</taxon>
        <taxon>Adinetidae</taxon>
        <taxon>Adineta</taxon>
    </lineage>
</organism>
<dbReference type="Proteomes" id="UP000663860">
    <property type="component" value="Unassembled WGS sequence"/>
</dbReference>
<feature type="zinc finger region" description="C3H1-type" evidence="6">
    <location>
        <begin position="1"/>
        <end position="17"/>
    </location>
</feature>
<feature type="region of interest" description="Disordered" evidence="7">
    <location>
        <begin position="61"/>
        <end position="101"/>
    </location>
</feature>
<feature type="non-terminal residue" evidence="9">
    <location>
        <position position="101"/>
    </location>
</feature>
<dbReference type="EMBL" id="CAJNOE010005711">
    <property type="protein sequence ID" value="CAF1520520.1"/>
    <property type="molecule type" value="Genomic_DNA"/>
</dbReference>
<dbReference type="SUPFAM" id="SSF90229">
    <property type="entry name" value="CCCH zinc finger"/>
    <property type="match status" value="1"/>
</dbReference>
<keyword evidence="4 6" id="KW-0863">Zinc-finger</keyword>
<dbReference type="Pfam" id="PF22623">
    <property type="entry name" value="zf-CCCH_9"/>
    <property type="match status" value="1"/>
</dbReference>
<protein>
    <recommendedName>
        <fullName evidence="8">C3H1-type domain-containing protein</fullName>
    </recommendedName>
</protein>
<feature type="domain" description="C3H1-type" evidence="8">
    <location>
        <begin position="1"/>
        <end position="17"/>
    </location>
</feature>
<dbReference type="PANTHER" id="PTHR13119:SF12">
    <property type="entry name" value="PROTEIN SUPPRESSOR OF SABLE"/>
    <property type="match status" value="1"/>
</dbReference>
<dbReference type="GO" id="GO:0008270">
    <property type="term" value="F:zinc ion binding"/>
    <property type="evidence" value="ECO:0007669"/>
    <property type="project" value="UniProtKB-KW"/>
</dbReference>
<evidence type="ECO:0000256" key="2">
    <source>
        <dbReference type="ARBA" id="ARBA00022723"/>
    </source>
</evidence>
<evidence type="ECO:0000313" key="10">
    <source>
        <dbReference type="Proteomes" id="UP000663860"/>
    </source>
</evidence>
<evidence type="ECO:0000259" key="8">
    <source>
        <dbReference type="PROSITE" id="PS50103"/>
    </source>
</evidence>
<dbReference type="InterPro" id="IPR054361">
    <property type="entry name" value="Znf-CCCH_ZC3H4/6/8"/>
</dbReference>
<accession>A0A815UIZ3</accession>
<feature type="compositionally biased region" description="Pro residues" evidence="7">
    <location>
        <begin position="90"/>
        <end position="101"/>
    </location>
</feature>
<evidence type="ECO:0000256" key="3">
    <source>
        <dbReference type="ARBA" id="ARBA00022737"/>
    </source>
</evidence>
<dbReference type="InterPro" id="IPR045124">
    <property type="entry name" value="Su(sable)-like"/>
</dbReference>
<dbReference type="Gene3D" id="1.20.120.1350">
    <property type="entry name" value="Pneumovirus matrix protein 2 (M2), zinc-binding domain"/>
    <property type="match status" value="1"/>
</dbReference>
<comment type="caution">
    <text evidence="9">The sequence shown here is derived from an EMBL/GenBank/DDBJ whole genome shotgun (WGS) entry which is preliminary data.</text>
</comment>
<keyword evidence="1" id="KW-0597">Phosphoprotein</keyword>
<feature type="compositionally biased region" description="Low complexity" evidence="7">
    <location>
        <begin position="68"/>
        <end position="79"/>
    </location>
</feature>
<feature type="non-terminal residue" evidence="9">
    <location>
        <position position="1"/>
    </location>
</feature>
<reference evidence="9" key="1">
    <citation type="submission" date="2021-02" db="EMBL/GenBank/DDBJ databases">
        <authorList>
            <person name="Nowell W R."/>
        </authorList>
    </citation>
    <scope>NUCLEOTIDE SEQUENCE</scope>
</reference>
<dbReference type="GO" id="GO:0003723">
    <property type="term" value="F:RNA binding"/>
    <property type="evidence" value="ECO:0007669"/>
    <property type="project" value="InterPro"/>
</dbReference>
<dbReference type="GO" id="GO:0005634">
    <property type="term" value="C:nucleus"/>
    <property type="evidence" value="ECO:0007669"/>
    <property type="project" value="TreeGrafter"/>
</dbReference>
<keyword evidence="5 6" id="KW-0862">Zinc</keyword>
<dbReference type="PANTHER" id="PTHR13119">
    <property type="entry name" value="ZINC FINGER CCCH DOMAIN-CONTAINING PROTEI"/>
    <property type="match status" value="1"/>
</dbReference>
<name>A0A815UIZ3_9BILA</name>
<evidence type="ECO:0000256" key="6">
    <source>
        <dbReference type="PROSITE-ProRule" id="PRU00723"/>
    </source>
</evidence>
<dbReference type="AlphaFoldDB" id="A0A815UIZ3"/>
<dbReference type="InterPro" id="IPR000571">
    <property type="entry name" value="Znf_CCCH"/>
</dbReference>
<sequence length="101" mass="11543">KGYCQKNDLCPYLHGEFPCKFFHTGTKDCMQGDRCKFSHDPITNEEIRFAFERFLNDSDEMNRQNRVNPNPNIHHNANPSTVNFDVMNAPPLPPPPPVPGS</sequence>
<keyword evidence="2 6" id="KW-0479">Metal-binding</keyword>
<evidence type="ECO:0000256" key="7">
    <source>
        <dbReference type="SAM" id="MobiDB-lite"/>
    </source>
</evidence>
<evidence type="ECO:0000256" key="5">
    <source>
        <dbReference type="ARBA" id="ARBA00022833"/>
    </source>
</evidence>